<dbReference type="GO" id="GO:0006355">
    <property type="term" value="P:regulation of DNA-templated transcription"/>
    <property type="evidence" value="ECO:0007669"/>
    <property type="project" value="InterPro"/>
</dbReference>
<dbReference type="Pfam" id="PF05534">
    <property type="entry name" value="HicB"/>
    <property type="match status" value="1"/>
</dbReference>
<gene>
    <name evidence="1" type="ORF">PS2015_257</name>
</gene>
<dbReference type="InterPro" id="IPR010985">
    <property type="entry name" value="Ribbon_hlx_hlx"/>
</dbReference>
<dbReference type="AlphaFoldDB" id="A0A0S2K9W4"/>
<dbReference type="EMBL" id="CP013189">
    <property type="protein sequence ID" value="ALO44949.1"/>
    <property type="molecule type" value="Genomic_DNA"/>
</dbReference>
<dbReference type="PATRIC" id="fig|1249552.3.peg.261"/>
<sequence length="112" mass="12722">MNTMTYDGYHAKIEYDAELDTFRGEILGLNGGADFYGRNPKELRAEFKKSLHVFLEVCKEKGIEPRRHYSGKFNLRIPPELHEQLAIAAQVKGTSVNKLAQEALQKEIRDAG</sequence>
<protein>
    <submittedName>
        <fullName evidence="1">HicB-related protein</fullName>
    </submittedName>
</protein>
<dbReference type="RefSeq" id="WP_058020463.1">
    <property type="nucleotide sequence ID" value="NZ_CP013189.1"/>
</dbReference>
<accession>A0A0S2K9W4</accession>
<name>A0A0S2K9W4_9GAMM</name>
<dbReference type="Proteomes" id="UP000065641">
    <property type="component" value="Chromosome"/>
</dbReference>
<dbReference type="InterPro" id="IPR035069">
    <property type="entry name" value="TTHA1013/TTHA0281-like"/>
</dbReference>
<keyword evidence="2" id="KW-1185">Reference proteome</keyword>
<evidence type="ECO:0000313" key="1">
    <source>
        <dbReference type="EMBL" id="ALO44949.1"/>
    </source>
</evidence>
<dbReference type="STRING" id="1249552.PS2015_257"/>
<evidence type="ECO:0000313" key="2">
    <source>
        <dbReference type="Proteomes" id="UP000065641"/>
    </source>
</evidence>
<organism evidence="1 2">
    <name type="scientific">Pseudohongiella spirulinae</name>
    <dbReference type="NCBI Taxonomy" id="1249552"/>
    <lineage>
        <taxon>Bacteria</taxon>
        <taxon>Pseudomonadati</taxon>
        <taxon>Pseudomonadota</taxon>
        <taxon>Gammaproteobacteria</taxon>
        <taxon>Pseudomonadales</taxon>
        <taxon>Pseudohongiellaceae</taxon>
        <taxon>Pseudohongiella</taxon>
    </lineage>
</organism>
<proteinExistence type="predicted"/>
<dbReference type="InterPro" id="IPR013321">
    <property type="entry name" value="Arc_rbn_hlx_hlx"/>
</dbReference>
<dbReference type="SUPFAM" id="SSF143100">
    <property type="entry name" value="TTHA1013/TTHA0281-like"/>
    <property type="match status" value="1"/>
</dbReference>
<dbReference type="KEGG" id="pspi:PS2015_257"/>
<dbReference type="Gene3D" id="1.10.1220.10">
    <property type="entry name" value="Met repressor-like"/>
    <property type="match status" value="1"/>
</dbReference>
<reference evidence="1 2" key="1">
    <citation type="submission" date="2015-11" db="EMBL/GenBank/DDBJ databases">
        <authorList>
            <person name="Zhang Y."/>
            <person name="Guo Z."/>
        </authorList>
    </citation>
    <scope>NUCLEOTIDE SEQUENCE [LARGE SCALE GENOMIC DNA]</scope>
    <source>
        <strain evidence="1 2">KCTC 32221</strain>
    </source>
</reference>
<dbReference type="SUPFAM" id="SSF47598">
    <property type="entry name" value="Ribbon-helix-helix"/>
    <property type="match status" value="1"/>
</dbReference>
<dbReference type="InterPro" id="IPR008651">
    <property type="entry name" value="Uncharacterised_HicB"/>
</dbReference>
<dbReference type="OrthoDB" id="5297106at2"/>